<evidence type="ECO:0000313" key="3">
    <source>
        <dbReference type="Proteomes" id="UP000319213"/>
    </source>
</evidence>
<dbReference type="OrthoDB" id="3531194at2"/>
<feature type="domain" description="Zinc finger CGNR" evidence="1">
    <location>
        <begin position="129"/>
        <end position="171"/>
    </location>
</feature>
<protein>
    <submittedName>
        <fullName evidence="2">CGNR zinc finger protein</fullName>
    </submittedName>
</protein>
<evidence type="ECO:0000313" key="2">
    <source>
        <dbReference type="EMBL" id="TQM73902.1"/>
    </source>
</evidence>
<dbReference type="RefSeq" id="WP_142258151.1">
    <property type="nucleotide sequence ID" value="NZ_BMPV01000012.1"/>
</dbReference>
<dbReference type="PANTHER" id="PTHR35525:SF3">
    <property type="entry name" value="BLL6575 PROTEIN"/>
    <property type="match status" value="1"/>
</dbReference>
<dbReference type="EMBL" id="VFPQ01000001">
    <property type="protein sequence ID" value="TQM73902.1"/>
    <property type="molecule type" value="Genomic_DNA"/>
</dbReference>
<dbReference type="Proteomes" id="UP000319213">
    <property type="component" value="Unassembled WGS sequence"/>
</dbReference>
<sequence>MDLSSYADLAVKLVNHEDLSNLDGLRTLLGETGRGLQAARITRGDLDAMRELREELTAVFEAVAKGDEEDAVERLNLLLIRHPAHPQIVRHDDKGWHMHLTGAGRVYDQYAVCAVMGLATLVTRLGLDRLGLCQAAPCRRAYLDVSSNRSRRYCSKRCASRANVARFRARRRGGS</sequence>
<dbReference type="Gene3D" id="1.10.3300.10">
    <property type="entry name" value="Jann2411-like domain"/>
    <property type="match status" value="1"/>
</dbReference>
<reference evidence="2 3" key="1">
    <citation type="submission" date="2019-06" db="EMBL/GenBank/DDBJ databases">
        <title>Sequencing the genomes of 1000 actinobacteria strains.</title>
        <authorList>
            <person name="Klenk H.-P."/>
        </authorList>
    </citation>
    <scope>NUCLEOTIDE SEQUENCE [LARGE SCALE GENOMIC DNA]</scope>
    <source>
        <strain evidence="2 3">DSM 43186</strain>
    </source>
</reference>
<organism evidence="2 3">
    <name type="scientific">Thermopolyspora flexuosa</name>
    <dbReference type="NCBI Taxonomy" id="103836"/>
    <lineage>
        <taxon>Bacteria</taxon>
        <taxon>Bacillati</taxon>
        <taxon>Actinomycetota</taxon>
        <taxon>Actinomycetes</taxon>
        <taxon>Streptosporangiales</taxon>
        <taxon>Streptosporangiaceae</taxon>
        <taxon>Thermopolyspora</taxon>
    </lineage>
</organism>
<dbReference type="Pfam" id="PF11706">
    <property type="entry name" value="zf-CGNR"/>
    <property type="match status" value="1"/>
</dbReference>
<dbReference type="InterPro" id="IPR010852">
    <property type="entry name" value="ABATE"/>
</dbReference>
<comment type="caution">
    <text evidence="2">The sequence shown here is derived from an EMBL/GenBank/DDBJ whole genome shotgun (WGS) entry which is preliminary data.</text>
</comment>
<dbReference type="SUPFAM" id="SSF160904">
    <property type="entry name" value="Jann2411-like"/>
    <property type="match status" value="1"/>
</dbReference>
<dbReference type="AlphaFoldDB" id="A0A543ITM3"/>
<dbReference type="PANTHER" id="PTHR35525">
    <property type="entry name" value="BLL6575 PROTEIN"/>
    <property type="match status" value="1"/>
</dbReference>
<accession>A0A543ITM3</accession>
<gene>
    <name evidence="2" type="ORF">FHX40_0560</name>
</gene>
<keyword evidence="3" id="KW-1185">Reference proteome</keyword>
<dbReference type="Pfam" id="PF07336">
    <property type="entry name" value="ABATE"/>
    <property type="match status" value="1"/>
</dbReference>
<proteinExistence type="predicted"/>
<name>A0A543ITM3_9ACTN</name>
<evidence type="ECO:0000259" key="1">
    <source>
        <dbReference type="Pfam" id="PF11706"/>
    </source>
</evidence>
<dbReference type="InterPro" id="IPR023286">
    <property type="entry name" value="ABATE_dom_sf"/>
</dbReference>
<dbReference type="InterPro" id="IPR021005">
    <property type="entry name" value="Znf_CGNR"/>
</dbReference>